<name>A0A645H070_9ZZZZ</name>
<accession>A0A645H070</accession>
<protein>
    <submittedName>
        <fullName evidence="2">Uncharacterized protein</fullName>
    </submittedName>
</protein>
<keyword evidence="1" id="KW-0812">Transmembrane</keyword>
<reference evidence="2" key="1">
    <citation type="submission" date="2019-08" db="EMBL/GenBank/DDBJ databases">
        <authorList>
            <person name="Kucharzyk K."/>
            <person name="Murdoch R.W."/>
            <person name="Higgins S."/>
            <person name="Loffler F."/>
        </authorList>
    </citation>
    <scope>NUCLEOTIDE SEQUENCE</scope>
</reference>
<feature type="transmembrane region" description="Helical" evidence="1">
    <location>
        <begin position="100"/>
        <end position="122"/>
    </location>
</feature>
<comment type="caution">
    <text evidence="2">The sequence shown here is derived from an EMBL/GenBank/DDBJ whole genome shotgun (WGS) entry which is preliminary data.</text>
</comment>
<keyword evidence="1" id="KW-0472">Membrane</keyword>
<dbReference type="AlphaFoldDB" id="A0A645H070"/>
<evidence type="ECO:0000313" key="2">
    <source>
        <dbReference type="EMBL" id="MPN32447.1"/>
    </source>
</evidence>
<evidence type="ECO:0000256" key="1">
    <source>
        <dbReference type="SAM" id="Phobius"/>
    </source>
</evidence>
<organism evidence="2">
    <name type="scientific">bioreactor metagenome</name>
    <dbReference type="NCBI Taxonomy" id="1076179"/>
    <lineage>
        <taxon>unclassified sequences</taxon>
        <taxon>metagenomes</taxon>
        <taxon>ecological metagenomes</taxon>
    </lineage>
</organism>
<feature type="transmembrane region" description="Helical" evidence="1">
    <location>
        <begin position="128"/>
        <end position="153"/>
    </location>
</feature>
<proteinExistence type="predicted"/>
<dbReference type="EMBL" id="VSSQ01084465">
    <property type="protein sequence ID" value="MPN32447.1"/>
    <property type="molecule type" value="Genomic_DNA"/>
</dbReference>
<keyword evidence="1" id="KW-1133">Transmembrane helix</keyword>
<sequence length="204" mass="22148">MPVAPLGTPINSLGLRSDGWSDVLEDAAGLEESVKTAFVNEIKAAELPGLVVGESILTNGKASRKYLVVYNGSGANVVVRFAPYGKNLLTSWDLYTKRKFNWLTIGILGGVVFLLVLIYQILGHWGLFYNGLFAFLQVFFSLIFVPTLGVMLAGKLIKDDWLGLFVDDLDEFAADDAIALTSLVDSALSKAVESAQTEKPKSKK</sequence>
<gene>
    <name evidence="2" type="ORF">SDC9_179925</name>
</gene>